<dbReference type="EMBL" id="FZNZ01000078">
    <property type="protein sequence ID" value="SNS21519.1"/>
    <property type="molecule type" value="Genomic_DNA"/>
</dbReference>
<reference evidence="2 3" key="1">
    <citation type="submission" date="2017-06" db="EMBL/GenBank/DDBJ databases">
        <authorList>
            <person name="Varghese N."/>
            <person name="Submissions S."/>
        </authorList>
    </citation>
    <scope>NUCLEOTIDE SEQUENCE [LARGE SCALE GENOMIC DNA]</scope>
    <source>
        <strain evidence="2 3">DSM 26989</strain>
    </source>
</reference>
<name>A0AA94LMI8_9BACT</name>
<organism evidence="2 3">
    <name type="scientific">Prevotella jejuni</name>
    <dbReference type="NCBI Taxonomy" id="1177574"/>
    <lineage>
        <taxon>Bacteria</taxon>
        <taxon>Pseudomonadati</taxon>
        <taxon>Bacteroidota</taxon>
        <taxon>Bacteroidia</taxon>
        <taxon>Bacteroidales</taxon>
        <taxon>Prevotellaceae</taxon>
        <taxon>Prevotella</taxon>
    </lineage>
</organism>
<keyword evidence="3" id="KW-1185">Reference proteome</keyword>
<proteinExistence type="predicted"/>
<feature type="chain" id="PRO_5041637650" description="Lipoprotein" evidence="1">
    <location>
        <begin position="23"/>
        <end position="260"/>
    </location>
</feature>
<evidence type="ECO:0000313" key="2">
    <source>
        <dbReference type="EMBL" id="SNS21519.1"/>
    </source>
</evidence>
<sequence>MNKRLFFSFSLFAILSFPFLTSCENESNSMLGNKDTAKRREFIVPTINNDTTTLCVNSLEDLRNSLTQVVNERENRLIQKGWTKVEEEQPQTRSVLRAKRRIRTDTVYIYRETVDLYSDPSVYANFNAKFSKSMVDSINKVVSPELRISTNKKYVCRWRLYGTYYNANDGEKVSARPSPLCGLVPNTKSSYTERGYSLYLYKTKENVNQYQMNSYQLRIQWENVSHKTIILDIDWPFFARHPSNIGSLGYQFIYAVSKRI</sequence>
<keyword evidence="1" id="KW-0732">Signal</keyword>
<accession>A0AA94LMI8</accession>
<dbReference type="PROSITE" id="PS51257">
    <property type="entry name" value="PROKAR_LIPOPROTEIN"/>
    <property type="match status" value="1"/>
</dbReference>
<comment type="caution">
    <text evidence="2">The sequence shown here is derived from an EMBL/GenBank/DDBJ whole genome shotgun (WGS) entry which is preliminary data.</text>
</comment>
<dbReference type="GeneID" id="94029693"/>
<dbReference type="RefSeq" id="WP_141240453.1">
    <property type="nucleotide sequence ID" value="NZ_CP023864.1"/>
</dbReference>
<protein>
    <recommendedName>
        <fullName evidence="4">Lipoprotein</fullName>
    </recommendedName>
</protein>
<evidence type="ECO:0008006" key="4">
    <source>
        <dbReference type="Google" id="ProtNLM"/>
    </source>
</evidence>
<feature type="signal peptide" evidence="1">
    <location>
        <begin position="1"/>
        <end position="22"/>
    </location>
</feature>
<dbReference type="Proteomes" id="UP000198427">
    <property type="component" value="Unassembled WGS sequence"/>
</dbReference>
<gene>
    <name evidence="2" type="ORF">SAMN06265364_1784</name>
</gene>
<dbReference type="AlphaFoldDB" id="A0AA94LMI8"/>
<evidence type="ECO:0000256" key="1">
    <source>
        <dbReference type="SAM" id="SignalP"/>
    </source>
</evidence>
<evidence type="ECO:0000313" key="3">
    <source>
        <dbReference type="Proteomes" id="UP000198427"/>
    </source>
</evidence>